<evidence type="ECO:0000259" key="1">
    <source>
        <dbReference type="Pfam" id="PF08291"/>
    </source>
</evidence>
<gene>
    <name evidence="2" type="ORF">Dpo_5c01290</name>
</gene>
<dbReference type="Gene3D" id="3.30.1380.10">
    <property type="match status" value="1"/>
</dbReference>
<accession>S0G572</accession>
<dbReference type="EMBL" id="APJX01000005">
    <property type="protein sequence ID" value="EMS79206.1"/>
    <property type="molecule type" value="Genomic_DNA"/>
</dbReference>
<comment type="caution">
    <text evidence="2">The sequence shown here is derived from an EMBL/GenBank/DDBJ whole genome shotgun (WGS) entry which is preliminary data.</text>
</comment>
<dbReference type="RefSeq" id="WP_006966294.1">
    <property type="nucleotide sequence ID" value="NZ_APJX01000005.1"/>
</dbReference>
<keyword evidence="3" id="KW-1185">Reference proteome</keyword>
<dbReference type="InterPro" id="IPR013230">
    <property type="entry name" value="Peptidase_M15A_C"/>
</dbReference>
<feature type="domain" description="Peptidase M15A C-terminal" evidence="1">
    <location>
        <begin position="15"/>
        <end position="115"/>
    </location>
</feature>
<dbReference type="InterPro" id="IPR009045">
    <property type="entry name" value="Zn_M74/Hedgehog-like"/>
</dbReference>
<proteinExistence type="predicted"/>
<dbReference type="SUPFAM" id="SSF55166">
    <property type="entry name" value="Hedgehog/DD-peptidase"/>
    <property type="match status" value="1"/>
</dbReference>
<name>S0G572_9BACT</name>
<evidence type="ECO:0000313" key="2">
    <source>
        <dbReference type="EMBL" id="EMS79206.1"/>
    </source>
</evidence>
<sequence>MTNSISINWADYFPYLQPHEFVCNCTQKCGLQNMTKEHMDRLYAARVFVDKEGVKFDIISGSRCGPWNQHEGGSFSSDHLTGEGTDIFVPGSRHRFLILEALMKAGFRRIGIGRTFLHAGSAGRNPQEVCWLY</sequence>
<reference evidence="2 3" key="1">
    <citation type="journal article" date="2013" name="Genome Announc.">
        <title>Draft Genome Sequence of Desulfotignum phosphitoxidans DSM 13687 Strain FiPS-3.</title>
        <authorList>
            <person name="Poehlein A."/>
            <person name="Daniel R."/>
            <person name="Simeonova D.D."/>
        </authorList>
    </citation>
    <scope>NUCLEOTIDE SEQUENCE [LARGE SCALE GENOMIC DNA]</scope>
    <source>
        <strain evidence="2 3">DSM 13687</strain>
    </source>
</reference>
<dbReference type="AlphaFoldDB" id="S0G572"/>
<dbReference type="OrthoDB" id="5418604at2"/>
<dbReference type="Pfam" id="PF08291">
    <property type="entry name" value="Peptidase_M15_3"/>
    <property type="match status" value="1"/>
</dbReference>
<protein>
    <submittedName>
        <fullName evidence="2">Peptidase M15A</fullName>
    </submittedName>
</protein>
<dbReference type="Proteomes" id="UP000014216">
    <property type="component" value="Unassembled WGS sequence"/>
</dbReference>
<evidence type="ECO:0000313" key="3">
    <source>
        <dbReference type="Proteomes" id="UP000014216"/>
    </source>
</evidence>
<organism evidence="2 3">
    <name type="scientific">Desulfotignum phosphitoxidans DSM 13687</name>
    <dbReference type="NCBI Taxonomy" id="1286635"/>
    <lineage>
        <taxon>Bacteria</taxon>
        <taxon>Pseudomonadati</taxon>
        <taxon>Thermodesulfobacteriota</taxon>
        <taxon>Desulfobacteria</taxon>
        <taxon>Desulfobacterales</taxon>
        <taxon>Desulfobacteraceae</taxon>
        <taxon>Desulfotignum</taxon>
    </lineage>
</organism>